<feature type="region of interest" description="Disordered" evidence="2">
    <location>
        <begin position="488"/>
        <end position="541"/>
    </location>
</feature>
<feature type="non-terminal residue" evidence="3">
    <location>
        <position position="1"/>
    </location>
</feature>
<comment type="caution">
    <text evidence="3">The sequence shown here is derived from an EMBL/GenBank/DDBJ whole genome shotgun (WGS) entry which is preliminary data.</text>
</comment>
<keyword evidence="1" id="KW-0175">Coiled coil</keyword>
<sequence length="1009" mass="114104">KFIRSLSPKWNTHTIVWRNKREINTLSLDDLFNNLKIYEPEVKGTSSSNTNTQNVAFVSSNSTSNTNGGVNTSHGAIIASTQATAVNSTTIDNLSDAVIRSFFACQPNSLQFDNEDLQQIHPDDLEEMDLRWQMAMLTMKARRFLKNTERKFSLNGNETIRFDKSKAECYNFHKRGHFPRECRALRSQDTKHKESTRRIVPVETPTLAALVSCDRLGGYDCSDQAEDGPTNFALIAYSSTSSNSKVSTYLNCLSSCLENTKILREQYEQLLKDLGNLRTSKINDITYKTALESVEARLLVYKKNKSVYEEDIKLLKRLGYNVVPPPYTENFLPPKLDFSGLEEFVNELIVTEPTVMKPISDSEDEAESKPKIEKKIVKPSFAKIKFVKSKEQVKSPRKTTVKHVEKPRQNIHRPRADGKKVLISKSTIRRDLQLEDAEGVDCLPNAIIFEQLTLMRKPRRKVTEVPQPSDPTSVADEAVNEDIGNISKIQSKATPNEPGSQGTSSGGGPKCQETMGDTVAQTRSERVSKISNDPLLAGVNTPRCDEDSLKLTELTKLCTKLQQRVLDLKTTKTTQAMEIKSLKRRVNKLERRKRSRTHRLKRLYKAGLSARVESSKDEGLGEEDASKQGRIANIDANEDITLVSTHDEQMFDVDQDLDVTTAATTLTISIDEATLAQALAELKHAKSQDKGKAKMIEEPVKLKKKDQIQLDKEVALKRKFFDAKRAEEKWNKPPTQAQRRKIMCTYLKNIEGKNLTDLKNKSFDSIQKMFDKAFKKVNTFVDFRTGLVEKSSKKAKAEVIEGSSKRVREELEQENAKKQKIDDNKDTTELKNHMLKDFDREDLKTLWKLVKAEYRSTRPEGDYERVLWHDLKVMFKPHIEDEVWKMQERYNVVRWTLFNSCGVHYLSLQSGISISQESMKYLEASSGGLMKLLMKKLDILNKNIKFRGGLLGLKTFMKLLLLRLPVLAGAAGGLGSIGAMGASFVPHIIIIDGAYTTRSSGQTSLFASS</sequence>
<evidence type="ECO:0000256" key="2">
    <source>
        <dbReference type="SAM" id="MobiDB-lite"/>
    </source>
</evidence>
<feature type="coiled-coil region" evidence="1">
    <location>
        <begin position="572"/>
        <end position="599"/>
    </location>
</feature>
<gene>
    <name evidence="3" type="ORF">Tci_387064</name>
</gene>
<dbReference type="EMBL" id="BKCJ010155659">
    <property type="protein sequence ID" value="GEY15090.1"/>
    <property type="molecule type" value="Genomic_DNA"/>
</dbReference>
<proteinExistence type="predicted"/>
<name>A0A699HEA9_TANCI</name>
<accession>A0A699HEA9</accession>
<feature type="region of interest" description="Disordered" evidence="2">
    <location>
        <begin position="460"/>
        <end position="479"/>
    </location>
</feature>
<evidence type="ECO:0000313" key="3">
    <source>
        <dbReference type="EMBL" id="GEY15090.1"/>
    </source>
</evidence>
<protein>
    <submittedName>
        <fullName evidence="3">Uncharacterized protein</fullName>
    </submittedName>
</protein>
<dbReference type="AlphaFoldDB" id="A0A699HEA9"/>
<feature type="non-terminal residue" evidence="3">
    <location>
        <position position="1009"/>
    </location>
</feature>
<organism evidence="3">
    <name type="scientific">Tanacetum cinerariifolium</name>
    <name type="common">Dalmatian daisy</name>
    <name type="synonym">Chrysanthemum cinerariifolium</name>
    <dbReference type="NCBI Taxonomy" id="118510"/>
    <lineage>
        <taxon>Eukaryota</taxon>
        <taxon>Viridiplantae</taxon>
        <taxon>Streptophyta</taxon>
        <taxon>Embryophyta</taxon>
        <taxon>Tracheophyta</taxon>
        <taxon>Spermatophyta</taxon>
        <taxon>Magnoliopsida</taxon>
        <taxon>eudicotyledons</taxon>
        <taxon>Gunneridae</taxon>
        <taxon>Pentapetalae</taxon>
        <taxon>asterids</taxon>
        <taxon>campanulids</taxon>
        <taxon>Asterales</taxon>
        <taxon>Asteraceae</taxon>
        <taxon>Asteroideae</taxon>
        <taxon>Anthemideae</taxon>
        <taxon>Anthemidinae</taxon>
        <taxon>Tanacetum</taxon>
    </lineage>
</organism>
<feature type="coiled-coil region" evidence="1">
    <location>
        <begin position="804"/>
        <end position="831"/>
    </location>
</feature>
<feature type="compositionally biased region" description="Polar residues" evidence="2">
    <location>
        <begin position="488"/>
        <end position="498"/>
    </location>
</feature>
<evidence type="ECO:0000256" key="1">
    <source>
        <dbReference type="SAM" id="Coils"/>
    </source>
</evidence>
<reference evidence="3" key="1">
    <citation type="journal article" date="2019" name="Sci. Rep.">
        <title>Draft genome of Tanacetum cinerariifolium, the natural source of mosquito coil.</title>
        <authorList>
            <person name="Yamashiro T."/>
            <person name="Shiraishi A."/>
            <person name="Satake H."/>
            <person name="Nakayama K."/>
        </authorList>
    </citation>
    <scope>NUCLEOTIDE SEQUENCE</scope>
</reference>